<feature type="domain" description="HIG1" evidence="7">
    <location>
        <begin position="6"/>
        <end position="97"/>
    </location>
</feature>
<keyword evidence="4" id="KW-0496">Mitochondrion</keyword>
<feature type="transmembrane region" description="Helical" evidence="6">
    <location>
        <begin position="67"/>
        <end position="85"/>
    </location>
</feature>
<sequence length="102" mass="12269">MQMDWQQKELQKYNEIKEETTIQKLKRKITSNPFVPLGFLGTVYMMGRMIRLNRRGDKLGFIQAQRYRIALSFFTIGCATIGYYYDHQDRLESDFKIKFNKE</sequence>
<accession>A0AAD5UNC5</accession>
<name>A0AAD5UNC5_9FUNG</name>
<keyword evidence="9" id="KW-1185">Reference proteome</keyword>
<evidence type="ECO:0000256" key="5">
    <source>
        <dbReference type="ARBA" id="ARBA00023136"/>
    </source>
</evidence>
<feature type="transmembrane region" description="Helical" evidence="6">
    <location>
        <begin position="29"/>
        <end position="47"/>
    </location>
</feature>
<proteinExistence type="predicted"/>
<evidence type="ECO:0000256" key="4">
    <source>
        <dbReference type="ARBA" id="ARBA00023128"/>
    </source>
</evidence>
<evidence type="ECO:0000313" key="8">
    <source>
        <dbReference type="EMBL" id="KAJ3261203.1"/>
    </source>
</evidence>
<dbReference type="AlphaFoldDB" id="A0AAD5UNC5"/>
<dbReference type="InterPro" id="IPR007667">
    <property type="entry name" value="Hypoxia_induced_domain"/>
</dbReference>
<protein>
    <recommendedName>
        <fullName evidence="7">HIG1 domain-containing protein</fullName>
    </recommendedName>
</protein>
<comment type="subcellular location">
    <subcellularLocation>
        <location evidence="1">Mitochondrion membrane</location>
    </subcellularLocation>
</comment>
<dbReference type="GO" id="GO:0097250">
    <property type="term" value="P:mitochondrial respirasome assembly"/>
    <property type="evidence" value="ECO:0007669"/>
    <property type="project" value="TreeGrafter"/>
</dbReference>
<gene>
    <name evidence="8" type="ORF">HK103_006512</name>
</gene>
<dbReference type="Pfam" id="PF04588">
    <property type="entry name" value="HIG_1_N"/>
    <property type="match status" value="1"/>
</dbReference>
<evidence type="ECO:0000313" key="9">
    <source>
        <dbReference type="Proteomes" id="UP001210925"/>
    </source>
</evidence>
<dbReference type="PROSITE" id="PS51503">
    <property type="entry name" value="HIG1"/>
    <property type="match status" value="1"/>
</dbReference>
<comment type="caution">
    <text evidence="8">The sequence shown here is derived from an EMBL/GenBank/DDBJ whole genome shotgun (WGS) entry which is preliminary data.</text>
</comment>
<dbReference type="Proteomes" id="UP001210925">
    <property type="component" value="Unassembled WGS sequence"/>
</dbReference>
<evidence type="ECO:0000256" key="3">
    <source>
        <dbReference type="ARBA" id="ARBA00022989"/>
    </source>
</evidence>
<dbReference type="EMBL" id="JADGKB010000007">
    <property type="protein sequence ID" value="KAJ3261203.1"/>
    <property type="molecule type" value="Genomic_DNA"/>
</dbReference>
<dbReference type="Gene3D" id="6.10.140.1320">
    <property type="match status" value="1"/>
</dbReference>
<evidence type="ECO:0000256" key="2">
    <source>
        <dbReference type="ARBA" id="ARBA00022692"/>
    </source>
</evidence>
<organism evidence="8 9">
    <name type="scientific">Boothiomyces macroporosus</name>
    <dbReference type="NCBI Taxonomy" id="261099"/>
    <lineage>
        <taxon>Eukaryota</taxon>
        <taxon>Fungi</taxon>
        <taxon>Fungi incertae sedis</taxon>
        <taxon>Chytridiomycota</taxon>
        <taxon>Chytridiomycota incertae sedis</taxon>
        <taxon>Chytridiomycetes</taxon>
        <taxon>Rhizophydiales</taxon>
        <taxon>Terramycetaceae</taxon>
        <taxon>Boothiomyces</taxon>
    </lineage>
</organism>
<dbReference type="GO" id="GO:0031966">
    <property type="term" value="C:mitochondrial membrane"/>
    <property type="evidence" value="ECO:0007669"/>
    <property type="project" value="UniProtKB-SubCell"/>
</dbReference>
<evidence type="ECO:0000256" key="6">
    <source>
        <dbReference type="SAM" id="Phobius"/>
    </source>
</evidence>
<evidence type="ECO:0000256" key="1">
    <source>
        <dbReference type="ARBA" id="ARBA00004325"/>
    </source>
</evidence>
<dbReference type="PANTHER" id="PTHR12297">
    <property type="entry name" value="HYPOXIA-INDUCBILE GENE 1 HIG1 -RELATED"/>
    <property type="match status" value="1"/>
</dbReference>
<keyword evidence="3 6" id="KW-1133">Transmembrane helix</keyword>
<evidence type="ECO:0000259" key="7">
    <source>
        <dbReference type="PROSITE" id="PS51503"/>
    </source>
</evidence>
<keyword evidence="5 6" id="KW-0472">Membrane</keyword>
<dbReference type="InterPro" id="IPR050355">
    <property type="entry name" value="RCF1"/>
</dbReference>
<dbReference type="PANTHER" id="PTHR12297:SF3">
    <property type="entry name" value="HIG1 DOMAIN FAMILY MEMBER 1A"/>
    <property type="match status" value="1"/>
</dbReference>
<keyword evidence="2 6" id="KW-0812">Transmembrane</keyword>
<reference evidence="8" key="1">
    <citation type="submission" date="2020-05" db="EMBL/GenBank/DDBJ databases">
        <title>Phylogenomic resolution of chytrid fungi.</title>
        <authorList>
            <person name="Stajich J.E."/>
            <person name="Amses K."/>
            <person name="Simmons R."/>
            <person name="Seto K."/>
            <person name="Myers J."/>
            <person name="Bonds A."/>
            <person name="Quandt C.A."/>
            <person name="Barry K."/>
            <person name="Liu P."/>
            <person name="Grigoriev I."/>
            <person name="Longcore J.E."/>
            <person name="James T.Y."/>
        </authorList>
    </citation>
    <scope>NUCLEOTIDE SEQUENCE</scope>
    <source>
        <strain evidence="8">PLAUS21</strain>
    </source>
</reference>